<dbReference type="EMBL" id="FCNL01000011">
    <property type="protein sequence ID" value="CVI15229.1"/>
    <property type="molecule type" value="Genomic_DNA"/>
</dbReference>
<evidence type="ECO:0000313" key="1">
    <source>
        <dbReference type="EMBL" id="CVI15229.1"/>
    </source>
</evidence>
<reference evidence="1 2" key="1">
    <citation type="submission" date="2016-01" db="EMBL/GenBank/DDBJ databases">
        <authorList>
            <person name="Regsiter A."/>
            <person name="william w."/>
        </authorList>
    </citation>
    <scope>NUCLEOTIDE SEQUENCE [LARGE SCALE GENOMIC DNA]</scope>
    <source>
        <strain evidence="1 2">B6</strain>
    </source>
</reference>
<dbReference type="RefSeq" id="WP_065695028.1">
    <property type="nucleotide sequence ID" value="NZ_LMVK01000004.1"/>
</dbReference>
<sequence>MAETMIERVARAICVASGLDPDRPFSSSNYSKETEPQEFAWHEFLPEARAAINAMREPTRAMHEAGLETTGMPSNTFRDMIDAALKE</sequence>
<dbReference type="AlphaFoldDB" id="A0A822UYZ8"/>
<comment type="caution">
    <text evidence="1">The sequence shown here is derived from an EMBL/GenBank/DDBJ whole genome shotgun (WGS) entry which is preliminary data.</text>
</comment>
<gene>
    <name evidence="1" type="ORF">AGR4A_Cc190030</name>
</gene>
<name>A0A822UYZ8_AGRTU</name>
<organism evidence="1 2">
    <name type="scientific">Agrobacterium tumefaciens str. B6</name>
    <dbReference type="NCBI Taxonomy" id="1183423"/>
    <lineage>
        <taxon>Bacteria</taxon>
        <taxon>Pseudomonadati</taxon>
        <taxon>Pseudomonadota</taxon>
        <taxon>Alphaproteobacteria</taxon>
        <taxon>Hyphomicrobiales</taxon>
        <taxon>Rhizobiaceae</taxon>
        <taxon>Rhizobium/Agrobacterium group</taxon>
        <taxon>Agrobacterium</taxon>
        <taxon>Agrobacterium tumefaciens complex</taxon>
    </lineage>
</organism>
<accession>A0A822UYZ8</accession>
<proteinExistence type="predicted"/>
<evidence type="ECO:0000313" key="2">
    <source>
        <dbReference type="Proteomes" id="UP000192074"/>
    </source>
</evidence>
<protein>
    <submittedName>
        <fullName evidence="1">Uncharacterized protein</fullName>
    </submittedName>
</protein>
<dbReference type="Proteomes" id="UP000192074">
    <property type="component" value="Unassembled WGS sequence"/>
</dbReference>